<name>E1ZAJ2_CHLVA</name>
<organism evidence="3">
    <name type="scientific">Chlorella variabilis</name>
    <name type="common">Green alga</name>
    <dbReference type="NCBI Taxonomy" id="554065"/>
    <lineage>
        <taxon>Eukaryota</taxon>
        <taxon>Viridiplantae</taxon>
        <taxon>Chlorophyta</taxon>
        <taxon>core chlorophytes</taxon>
        <taxon>Trebouxiophyceae</taxon>
        <taxon>Chlorellales</taxon>
        <taxon>Chlorellaceae</taxon>
        <taxon>Chlorella clade</taxon>
        <taxon>Chlorella</taxon>
    </lineage>
</organism>
<dbReference type="GO" id="GO:0016592">
    <property type="term" value="C:mediator complex"/>
    <property type="evidence" value="ECO:0007669"/>
    <property type="project" value="TreeGrafter"/>
</dbReference>
<gene>
    <name evidence="2" type="ORF">CHLNCDRAFT_143833</name>
</gene>
<dbReference type="InParanoid" id="E1ZAJ2"/>
<feature type="region of interest" description="Disordered" evidence="1">
    <location>
        <begin position="427"/>
        <end position="472"/>
    </location>
</feature>
<feature type="compositionally biased region" description="Basic and acidic residues" evidence="1">
    <location>
        <begin position="434"/>
        <end position="443"/>
    </location>
</feature>
<feature type="compositionally biased region" description="Low complexity" evidence="1">
    <location>
        <begin position="788"/>
        <end position="806"/>
    </location>
</feature>
<dbReference type="RefSeq" id="XP_005849174.1">
    <property type="nucleotide sequence ID" value="XM_005849112.1"/>
</dbReference>
<keyword evidence="3" id="KW-1185">Reference proteome</keyword>
<dbReference type="EMBL" id="GL433840">
    <property type="protein sequence ID" value="EFN57072.1"/>
    <property type="molecule type" value="Genomic_DNA"/>
</dbReference>
<feature type="region of interest" description="Disordered" evidence="1">
    <location>
        <begin position="780"/>
        <end position="806"/>
    </location>
</feature>
<feature type="compositionally biased region" description="Low complexity" evidence="1">
    <location>
        <begin position="637"/>
        <end position="660"/>
    </location>
</feature>
<dbReference type="OrthoDB" id="10686444at2759"/>
<dbReference type="PANTHER" id="PTHR46007">
    <property type="entry name" value="MEDIATOR OF RNA POLYMERASE II TRANSCRIPTION SUBUNIT 12"/>
    <property type="match status" value="1"/>
</dbReference>
<dbReference type="KEGG" id="cvr:CHLNCDRAFT_143833"/>
<dbReference type="InterPro" id="IPR051647">
    <property type="entry name" value="Mediator_comp_sub12"/>
</dbReference>
<dbReference type="GO" id="GO:0045944">
    <property type="term" value="P:positive regulation of transcription by RNA polymerase II"/>
    <property type="evidence" value="ECO:0007669"/>
    <property type="project" value="TreeGrafter"/>
</dbReference>
<dbReference type="GO" id="GO:0003713">
    <property type="term" value="F:transcription coactivator activity"/>
    <property type="evidence" value="ECO:0007669"/>
    <property type="project" value="TreeGrafter"/>
</dbReference>
<proteinExistence type="predicted"/>
<dbReference type="GeneID" id="17356750"/>
<dbReference type="AlphaFoldDB" id="E1ZAJ2"/>
<evidence type="ECO:0000256" key="1">
    <source>
        <dbReference type="SAM" id="MobiDB-lite"/>
    </source>
</evidence>
<feature type="region of interest" description="Disordered" evidence="1">
    <location>
        <begin position="736"/>
        <end position="762"/>
    </location>
</feature>
<dbReference type="Proteomes" id="UP000008141">
    <property type="component" value="Unassembled WGS sequence"/>
</dbReference>
<reference evidence="2 3" key="1">
    <citation type="journal article" date="2010" name="Plant Cell">
        <title>The Chlorella variabilis NC64A genome reveals adaptation to photosymbiosis, coevolution with viruses, and cryptic sex.</title>
        <authorList>
            <person name="Blanc G."/>
            <person name="Duncan G."/>
            <person name="Agarkova I."/>
            <person name="Borodovsky M."/>
            <person name="Gurnon J."/>
            <person name="Kuo A."/>
            <person name="Lindquist E."/>
            <person name="Lucas S."/>
            <person name="Pangilinan J."/>
            <person name="Polle J."/>
            <person name="Salamov A."/>
            <person name="Terry A."/>
            <person name="Yamada T."/>
            <person name="Dunigan D.D."/>
            <person name="Grigoriev I.V."/>
            <person name="Claverie J.M."/>
            <person name="Van Etten J.L."/>
        </authorList>
    </citation>
    <scope>NUCLEOTIDE SEQUENCE [LARGE SCALE GENOMIC DNA]</scope>
    <source>
        <strain evidence="2 3">NC64A</strain>
    </source>
</reference>
<sequence>MALVHPLVQRLLVAEAAGHAPQGALAGALDCCTLPPGSGSADGDAASLRALLLAHPDPPTVLAAAANASGHPCAMGMLLAQLLGGSIVHSSELLAALPPAGWAAAVAGLHAAASSGTLPPAARGAARQACGTVVKMLVTCGGGAEQLQQQPTPQLQQQQQRAERCLQELRQAWSGISHGGDDGSGSSADGAALLAAAVEVVEAEVFPRQRARSWLTAELGRVLQLAPGDDGLQLRHQAAAGAEGDGSGGAPWRAAMAAFAAALPAEVLVDQVQAAVAQGVLHTRRAAAALASAAATETAAATRIELWVQQATGASLAAHAGSALSGLLALMRELLPQWVPSQQQPLPGPEQRYASWFGGTLLAPQHQAHLQFLVQQVLVPMLPEDGPCWVQAQADALASLLRRARQQHAPLPPSAQQAAEEYLGMAQQRLKAAAQEREEEQRGGGDGGAGAAPGRAGGQGGGGSPGTADSNLHKGREIVKGLLKEFELGGGQLKVATLAAMQANAASMFTRGALHGMMVPALLEPCGDAAAAAQRAALMQARAPAPLRRPPPAAYLHGELTRRGDTHIRQHFCPEAVQRYHRQCLRAQLDGATLQQLADRAPHLLLAPGSGGGAGADGITGHQLLDRMARLVREHLQAWQQQHQRPDHQQQQQGLAIGLSSGPGGSGPGAASSPEQLARVLVSTWTAAYCASLGGSSGGGPSVVAVAAHVLSIAHREPALHGPLLGRLRHVLLQGGEPAGAAGGQQQQQEEEEEEEGAGRGGRELEAAALLATVAGALVHPHPHPHHQQQQQQQQPSGAAAATAAAAAAAPTLQPLFLWRWQQQPGRGGGGQGGGGAVPGEVPGPAWLQQLLEGLPLRSAAGMARAGQFAAAHLSCLRHFQQYCLLPAATGSTQGGTSTALLLRWRRPAAAAPCSEAYGGQLAASLVFPACPAALHLQRWLLLRLSVARQLLCGCGCGGGAAAAAGGEGRAAKRPRPEPGAVEQALQACLACLQSETGKLPLVEFLRLEAGAAGAASDLLPPGAADPAFRLCCALYLGSPAAPADASSGGGAPHVPHLPTPPPLDTLIQPLAAGPAHGTAGGPACRSGAAAGGTDAEIVIPDSEEEEEEAEAMEVAEAPAANGLGACGAAAGGPAATLDSLAVAVAVLLVWPGAEQAAAAAAVCQKACAHALRLLTAPQQTAPSSASLQKLLPALLTWEQQQEAVAAVAAAVRSGLAEPGAAAGPTPRALLQRLEAAVANG</sequence>
<protein>
    <submittedName>
        <fullName evidence="2">Uncharacterized protein</fullName>
    </submittedName>
</protein>
<evidence type="ECO:0000313" key="2">
    <source>
        <dbReference type="EMBL" id="EFN57072.1"/>
    </source>
</evidence>
<feature type="compositionally biased region" description="Gly residues" evidence="1">
    <location>
        <begin position="444"/>
        <end position="465"/>
    </location>
</feature>
<dbReference type="PANTHER" id="PTHR46007:SF8">
    <property type="entry name" value="C2H2-TYPE DOMAIN-CONTAINING PROTEIN"/>
    <property type="match status" value="1"/>
</dbReference>
<accession>E1ZAJ2</accession>
<evidence type="ECO:0000313" key="3">
    <source>
        <dbReference type="Proteomes" id="UP000008141"/>
    </source>
</evidence>
<feature type="region of interest" description="Disordered" evidence="1">
    <location>
        <begin position="637"/>
        <end position="675"/>
    </location>
</feature>